<dbReference type="InterPro" id="IPR042089">
    <property type="entry name" value="Peptidase_M13_dom_2"/>
</dbReference>
<keyword evidence="13" id="KW-1185">Reference proteome</keyword>
<dbReference type="Pfam" id="PF01431">
    <property type="entry name" value="Peptidase_M13"/>
    <property type="match status" value="1"/>
</dbReference>
<evidence type="ECO:0000256" key="8">
    <source>
        <dbReference type="SAM" id="MobiDB-lite"/>
    </source>
</evidence>
<feature type="region of interest" description="Disordered" evidence="8">
    <location>
        <begin position="873"/>
        <end position="892"/>
    </location>
</feature>
<feature type="compositionally biased region" description="Basic and acidic residues" evidence="8">
    <location>
        <begin position="782"/>
        <end position="791"/>
    </location>
</feature>
<dbReference type="OrthoDB" id="10371035at2759"/>
<keyword evidence="9" id="KW-1133">Transmembrane helix</keyword>
<feature type="domain" description="Peptidase M13 C-terminal" evidence="10">
    <location>
        <begin position="538"/>
        <end position="726"/>
    </location>
</feature>
<feature type="domain" description="Peptidase M13 N-terminal" evidence="11">
    <location>
        <begin position="985"/>
        <end position="1332"/>
    </location>
</feature>
<gene>
    <name evidence="12" type="ORF">HPB48_025459</name>
</gene>
<dbReference type="PROSITE" id="PS51885">
    <property type="entry name" value="NEPRILYSIN"/>
    <property type="match status" value="2"/>
</dbReference>
<keyword evidence="5" id="KW-0378">Hydrolase</keyword>
<sequence length="1510" mass="169898">MPKRLPEPAQMHPRLAAQVATRLTFQAVRRPSVSVSCMSKPSPVLSETLENVVRYKRYQKYAFVFVVLLGACVVFLVILYLALISPSRTVYCETEACLQHAAELSATLDLSVHPCSNFRRFVCGRSQPWAGSMEEQMAARAADAVLAELEQDTERARKPTKFFHSCTSGPHRRRRGLAQFTEFRRHLGLVWPEDSRLDERSHPVDVMMNLAVKWNMNFLFEVRVLPDASGNSSVLLITPGRLGVVWRARLRLLRSTSPDQYGKRVDLHYYVLSVKAQNVSHAQLQKLEQDIVGAKVESVGAAQQQSWFPLAGLDRLVPSAEGRLSVSRLNDHFRGQVNWTPKHIAIVQSARILQNVEKLITAHGSRWLLVGLSWIFIQSHLWAVMGMPELMFPGEAQKWEKHACLEYVDKFFGPLAAAQHLVRRLTARDEVYDISRFFEKIRRSVNTKLDGLSATDAVGVTAAKRKVSAIKISALPARALFSDSGREDLYRSFPPQEGGERFISTLIGLSELHRNLRLHNNYLNLYSKHMFSDYGDSIYIYPTNYLEIPLLTLEPPLYYMHVAFGINYAGLGGVVARNLCRAFDRRGVTIDETGEEVQWWVRPPSGSRKANVECGSIGSSSGANESELSERLFRSALALDVAFSAFRDAVSRGHVPDSDVKIRGFFDYTENQIFFITYCHVLCAYKVQAGSHDDDECMYAMKNFKPFAEAFNCPAGTPMNPTEKCTFFAPTPPHSGRSRFRSGHRHIAQPSVDMSAKSHGHGALGGEIKRPSRQHSALGNENTKKHSEKTGQRKMRQNRAPRPSNLTHQGSLREDVASKDVVNHGLMKQGATNRDKNGETVLVEELPSREVPNPEVPNPEKPDQEITTLTAVPSERTPHHASHDQGTARTSLSLGNVQQGTSLAAPAKDDCETTSAQTHRYDSPVPLIKMCAAIIAVIGIVILITSWRTVASARPVERRVEICRDAYCLQHAFALKMTWNASAHPCDNFYEFACGAWAASQKHPRLADLATAARSIALGELLSDSGPPSKVAKFFKSCTEADIQSNLGAFKAWASKMGVIVPRNSSRVHDLRRDPLDLLLDLAINWRMGLLSIRVTKRFRRGQILIIRAVPETWRPILQREDLKSLVEQHAELLDTPPPSNRNEWDKAVAAILNATSDTLFENQWDDTAHEIAGLDALTPSLPKGSWLGLINGHFAQEIKFQEHDIVHVYDQDVLSSIGELFETQRHESLTEVFSWLFVETHFAIIGVHTEHPDRNDEKRWHEPVCLEYTNTYLGLLSVQNYIRRQFPPDKRKSINETLGHIRSTWVLNFERAPWVDIASKQRALRKLEALDTDLWPAEEFFDRNATEALYGGFPSMDGPFTSNLFDTARALRRLVAHTHAEDVFLKRMLGENHLFAYRYNLNQVYIDLAALAAPVYYDLSMYSVVYGGLGSLYAKEIARMYDSTGRTLGPEGETYISSPDAEETPEYQKRWRCNATGDDTGAADRPSIKYFTHTSGLETAFYAYGCRRV</sequence>
<dbReference type="SUPFAM" id="SSF55486">
    <property type="entry name" value="Metalloproteases ('zincins'), catalytic domain"/>
    <property type="match status" value="2"/>
</dbReference>
<evidence type="ECO:0000313" key="13">
    <source>
        <dbReference type="Proteomes" id="UP000821853"/>
    </source>
</evidence>
<keyword evidence="3" id="KW-0645">Protease</keyword>
<evidence type="ECO:0000256" key="7">
    <source>
        <dbReference type="ARBA" id="ARBA00023049"/>
    </source>
</evidence>
<dbReference type="OMA" id="FVETHFA"/>
<evidence type="ECO:0000256" key="6">
    <source>
        <dbReference type="ARBA" id="ARBA00022833"/>
    </source>
</evidence>
<dbReference type="GO" id="GO:0046872">
    <property type="term" value="F:metal ion binding"/>
    <property type="evidence" value="ECO:0007669"/>
    <property type="project" value="UniProtKB-KW"/>
</dbReference>
<evidence type="ECO:0000256" key="2">
    <source>
        <dbReference type="ARBA" id="ARBA00007357"/>
    </source>
</evidence>
<evidence type="ECO:0000256" key="5">
    <source>
        <dbReference type="ARBA" id="ARBA00022801"/>
    </source>
</evidence>
<dbReference type="PANTHER" id="PTHR11733">
    <property type="entry name" value="ZINC METALLOPROTEASE FAMILY M13 NEPRILYSIN-RELATED"/>
    <property type="match status" value="1"/>
</dbReference>
<evidence type="ECO:0000256" key="3">
    <source>
        <dbReference type="ARBA" id="ARBA00022670"/>
    </source>
</evidence>
<dbReference type="EMBL" id="JABSTR010001244">
    <property type="protein sequence ID" value="KAH9383693.1"/>
    <property type="molecule type" value="Genomic_DNA"/>
</dbReference>
<evidence type="ECO:0000256" key="9">
    <source>
        <dbReference type="SAM" id="Phobius"/>
    </source>
</evidence>
<reference evidence="12 13" key="1">
    <citation type="journal article" date="2020" name="Cell">
        <title>Large-Scale Comparative Analyses of Tick Genomes Elucidate Their Genetic Diversity and Vector Capacities.</title>
        <authorList>
            <consortium name="Tick Genome and Microbiome Consortium (TIGMIC)"/>
            <person name="Jia N."/>
            <person name="Wang J."/>
            <person name="Shi W."/>
            <person name="Du L."/>
            <person name="Sun Y."/>
            <person name="Zhan W."/>
            <person name="Jiang J.F."/>
            <person name="Wang Q."/>
            <person name="Zhang B."/>
            <person name="Ji P."/>
            <person name="Bell-Sakyi L."/>
            <person name="Cui X.M."/>
            <person name="Yuan T.T."/>
            <person name="Jiang B.G."/>
            <person name="Yang W.F."/>
            <person name="Lam T.T."/>
            <person name="Chang Q.C."/>
            <person name="Ding S.J."/>
            <person name="Wang X.J."/>
            <person name="Zhu J.G."/>
            <person name="Ruan X.D."/>
            <person name="Zhao L."/>
            <person name="Wei J.T."/>
            <person name="Ye R.Z."/>
            <person name="Que T.C."/>
            <person name="Du C.H."/>
            <person name="Zhou Y.H."/>
            <person name="Cheng J.X."/>
            <person name="Dai P.F."/>
            <person name="Guo W.B."/>
            <person name="Han X.H."/>
            <person name="Huang E.J."/>
            <person name="Li L.F."/>
            <person name="Wei W."/>
            <person name="Gao Y.C."/>
            <person name="Liu J.Z."/>
            <person name="Shao H.Z."/>
            <person name="Wang X."/>
            <person name="Wang C.C."/>
            <person name="Yang T.C."/>
            <person name="Huo Q.B."/>
            <person name="Li W."/>
            <person name="Chen H.Y."/>
            <person name="Chen S.E."/>
            <person name="Zhou L.G."/>
            <person name="Ni X.B."/>
            <person name="Tian J.H."/>
            <person name="Sheng Y."/>
            <person name="Liu T."/>
            <person name="Pan Y.S."/>
            <person name="Xia L.Y."/>
            <person name="Li J."/>
            <person name="Zhao F."/>
            <person name="Cao W.C."/>
        </authorList>
    </citation>
    <scope>NUCLEOTIDE SEQUENCE [LARGE SCALE GENOMIC DNA]</scope>
    <source>
        <strain evidence="12">HaeL-2018</strain>
    </source>
</reference>
<keyword evidence="9" id="KW-0472">Membrane</keyword>
<dbReference type="Gene3D" id="1.10.1380.10">
    <property type="entry name" value="Neutral endopeptidase , domain2"/>
    <property type="match status" value="2"/>
</dbReference>
<comment type="caution">
    <text evidence="12">The sequence shown here is derived from an EMBL/GenBank/DDBJ whole genome shotgun (WGS) entry which is preliminary data.</text>
</comment>
<dbReference type="Gene3D" id="3.40.390.10">
    <property type="entry name" value="Collagenase (Catalytic Domain)"/>
    <property type="match status" value="2"/>
</dbReference>
<dbReference type="GO" id="GO:0004222">
    <property type="term" value="F:metalloendopeptidase activity"/>
    <property type="evidence" value="ECO:0007669"/>
    <property type="project" value="InterPro"/>
</dbReference>
<evidence type="ECO:0000259" key="11">
    <source>
        <dbReference type="Pfam" id="PF05649"/>
    </source>
</evidence>
<dbReference type="GO" id="GO:0016485">
    <property type="term" value="P:protein processing"/>
    <property type="evidence" value="ECO:0007669"/>
    <property type="project" value="TreeGrafter"/>
</dbReference>
<keyword evidence="4" id="KW-0479">Metal-binding</keyword>
<dbReference type="InterPro" id="IPR008753">
    <property type="entry name" value="Peptidase_M13_N"/>
</dbReference>
<dbReference type="GO" id="GO:0005886">
    <property type="term" value="C:plasma membrane"/>
    <property type="evidence" value="ECO:0007669"/>
    <property type="project" value="TreeGrafter"/>
</dbReference>
<proteinExistence type="inferred from homology"/>
<keyword evidence="7" id="KW-0482">Metalloprotease</keyword>
<dbReference type="InterPro" id="IPR000718">
    <property type="entry name" value="Peptidase_M13"/>
</dbReference>
<organism evidence="12 13">
    <name type="scientific">Haemaphysalis longicornis</name>
    <name type="common">Bush tick</name>
    <dbReference type="NCBI Taxonomy" id="44386"/>
    <lineage>
        <taxon>Eukaryota</taxon>
        <taxon>Metazoa</taxon>
        <taxon>Ecdysozoa</taxon>
        <taxon>Arthropoda</taxon>
        <taxon>Chelicerata</taxon>
        <taxon>Arachnida</taxon>
        <taxon>Acari</taxon>
        <taxon>Parasitiformes</taxon>
        <taxon>Ixodida</taxon>
        <taxon>Ixodoidea</taxon>
        <taxon>Ixodidae</taxon>
        <taxon>Haemaphysalinae</taxon>
        <taxon>Haemaphysalis</taxon>
    </lineage>
</organism>
<dbReference type="Pfam" id="PF05649">
    <property type="entry name" value="Peptidase_M13_N"/>
    <property type="match status" value="2"/>
</dbReference>
<feature type="region of interest" description="Disordered" evidence="8">
    <location>
        <begin position="751"/>
        <end position="817"/>
    </location>
</feature>
<comment type="similarity">
    <text evidence="2">Belongs to the peptidase M13 family.</text>
</comment>
<dbReference type="PANTHER" id="PTHR11733:SF241">
    <property type="entry name" value="GH26575P-RELATED"/>
    <property type="match status" value="1"/>
</dbReference>
<feature type="region of interest" description="Disordered" evidence="8">
    <location>
        <begin position="845"/>
        <end position="865"/>
    </location>
</feature>
<keyword evidence="6" id="KW-0862">Zinc</keyword>
<dbReference type="VEuPathDB" id="VectorBase:HLOH_064873"/>
<keyword evidence="9" id="KW-0812">Transmembrane</keyword>
<evidence type="ECO:0000256" key="1">
    <source>
        <dbReference type="ARBA" id="ARBA00001947"/>
    </source>
</evidence>
<protein>
    <submittedName>
        <fullName evidence="12">Uncharacterized protein</fullName>
    </submittedName>
</protein>
<dbReference type="InterPro" id="IPR024079">
    <property type="entry name" value="MetalloPept_cat_dom_sf"/>
</dbReference>
<evidence type="ECO:0000259" key="10">
    <source>
        <dbReference type="Pfam" id="PF01431"/>
    </source>
</evidence>
<dbReference type="InterPro" id="IPR018497">
    <property type="entry name" value="Peptidase_M13_C"/>
</dbReference>
<evidence type="ECO:0000313" key="12">
    <source>
        <dbReference type="EMBL" id="KAH9383693.1"/>
    </source>
</evidence>
<feature type="transmembrane region" description="Helical" evidence="9">
    <location>
        <begin position="61"/>
        <end position="83"/>
    </location>
</feature>
<dbReference type="Proteomes" id="UP000821853">
    <property type="component" value="Unassembled WGS sequence"/>
</dbReference>
<evidence type="ECO:0000256" key="4">
    <source>
        <dbReference type="ARBA" id="ARBA00022723"/>
    </source>
</evidence>
<comment type="cofactor">
    <cofactor evidence="1">
        <name>Zn(2+)</name>
        <dbReference type="ChEBI" id="CHEBI:29105"/>
    </cofactor>
</comment>
<feature type="domain" description="Peptidase M13 N-terminal" evidence="11">
    <location>
        <begin position="114"/>
        <end position="472"/>
    </location>
</feature>
<accession>A0A9J6HAA5</accession>
<name>A0A9J6HAA5_HAELO</name>